<dbReference type="Gene3D" id="1.20.140.150">
    <property type="match status" value="1"/>
</dbReference>
<name>A0AAE0W698_9BIVA</name>
<dbReference type="GO" id="GO:0005886">
    <property type="term" value="C:plasma membrane"/>
    <property type="evidence" value="ECO:0007669"/>
    <property type="project" value="TreeGrafter"/>
</dbReference>
<reference evidence="6" key="2">
    <citation type="journal article" date="2021" name="Genome Biol. Evol.">
        <title>Developing a high-quality reference genome for a parasitic bivalve with doubly uniparental inheritance (Bivalvia: Unionida).</title>
        <authorList>
            <person name="Smith C.H."/>
        </authorList>
    </citation>
    <scope>NUCLEOTIDE SEQUENCE</scope>
    <source>
        <strain evidence="6">CHS0354</strain>
        <tissue evidence="6">Mantle</tissue>
    </source>
</reference>
<dbReference type="Pfam" id="PF06653">
    <property type="entry name" value="Claudin_3"/>
    <property type="match status" value="1"/>
</dbReference>
<organism evidence="6 7">
    <name type="scientific">Potamilus streckersoni</name>
    <dbReference type="NCBI Taxonomy" id="2493646"/>
    <lineage>
        <taxon>Eukaryota</taxon>
        <taxon>Metazoa</taxon>
        <taxon>Spiralia</taxon>
        <taxon>Lophotrochozoa</taxon>
        <taxon>Mollusca</taxon>
        <taxon>Bivalvia</taxon>
        <taxon>Autobranchia</taxon>
        <taxon>Heteroconchia</taxon>
        <taxon>Palaeoheterodonta</taxon>
        <taxon>Unionida</taxon>
        <taxon>Unionoidea</taxon>
        <taxon>Unionidae</taxon>
        <taxon>Ambleminae</taxon>
        <taxon>Lampsilini</taxon>
        <taxon>Potamilus</taxon>
    </lineage>
</organism>
<dbReference type="EMBL" id="JAEAOA010000982">
    <property type="protein sequence ID" value="KAK3603061.1"/>
    <property type="molecule type" value="Genomic_DNA"/>
</dbReference>
<protein>
    <submittedName>
        <fullName evidence="6">Uncharacterized protein</fullName>
    </submittedName>
</protein>
<feature type="transmembrane region" description="Helical" evidence="5">
    <location>
        <begin position="113"/>
        <end position="134"/>
    </location>
</feature>
<feature type="transmembrane region" description="Helical" evidence="5">
    <location>
        <begin position="12"/>
        <end position="36"/>
    </location>
</feature>
<proteinExistence type="predicted"/>
<evidence type="ECO:0000256" key="3">
    <source>
        <dbReference type="ARBA" id="ARBA00022989"/>
    </source>
</evidence>
<dbReference type="PANTHER" id="PTHR10671">
    <property type="entry name" value="EPITHELIAL MEMBRANE PROTEIN-RELATED"/>
    <property type="match status" value="1"/>
</dbReference>
<feature type="transmembrane region" description="Helical" evidence="5">
    <location>
        <begin position="154"/>
        <end position="174"/>
    </location>
</feature>
<dbReference type="AlphaFoldDB" id="A0AAE0W698"/>
<reference evidence="6" key="1">
    <citation type="journal article" date="2021" name="Genome Biol. Evol.">
        <title>A High-Quality Reference Genome for a Parasitic Bivalve with Doubly Uniparental Inheritance (Bivalvia: Unionida).</title>
        <authorList>
            <person name="Smith C.H."/>
        </authorList>
    </citation>
    <scope>NUCLEOTIDE SEQUENCE</scope>
    <source>
        <strain evidence="6">CHS0354</strain>
    </source>
</reference>
<feature type="transmembrane region" description="Helical" evidence="5">
    <location>
        <begin position="85"/>
        <end position="104"/>
    </location>
</feature>
<evidence type="ECO:0000313" key="6">
    <source>
        <dbReference type="EMBL" id="KAK3603061.1"/>
    </source>
</evidence>
<evidence type="ECO:0000256" key="1">
    <source>
        <dbReference type="ARBA" id="ARBA00004141"/>
    </source>
</evidence>
<dbReference type="Proteomes" id="UP001195483">
    <property type="component" value="Unassembled WGS sequence"/>
</dbReference>
<reference evidence="6" key="3">
    <citation type="submission" date="2023-05" db="EMBL/GenBank/DDBJ databases">
        <authorList>
            <person name="Smith C.H."/>
        </authorList>
    </citation>
    <scope>NUCLEOTIDE SEQUENCE</scope>
    <source>
        <strain evidence="6">CHS0354</strain>
        <tissue evidence="6">Mantle</tissue>
    </source>
</reference>
<accession>A0AAE0W698</accession>
<keyword evidence="2 5" id="KW-0812">Transmembrane</keyword>
<evidence type="ECO:0000256" key="5">
    <source>
        <dbReference type="SAM" id="Phobius"/>
    </source>
</evidence>
<keyword evidence="3 5" id="KW-1133">Transmembrane helix</keyword>
<evidence type="ECO:0000313" key="7">
    <source>
        <dbReference type="Proteomes" id="UP001195483"/>
    </source>
</evidence>
<evidence type="ECO:0000256" key="4">
    <source>
        <dbReference type="ARBA" id="ARBA00023136"/>
    </source>
</evidence>
<comment type="caution">
    <text evidence="6">The sequence shown here is derived from an EMBL/GenBank/DDBJ whole genome shotgun (WGS) entry which is preliminary data.</text>
</comment>
<keyword evidence="7" id="KW-1185">Reference proteome</keyword>
<dbReference type="InterPro" id="IPR009545">
    <property type="entry name" value="Claudin-like"/>
</dbReference>
<gene>
    <name evidence="6" type="ORF">CHS0354_015754</name>
</gene>
<comment type="subcellular location">
    <subcellularLocation>
        <location evidence="1">Membrane</location>
        <topology evidence="1">Multi-pass membrane protein</topology>
    </subcellularLocation>
</comment>
<sequence>MGFNTASIWIKVALAALALGSLLFTIGYATVAWMTYTAAHVDDDYGLWRHSYCSQQRCTDDRLTAPYLRLRGWTDWYQATQAFETMGLICILLALLIILLFVFIDRMRKRSPLIAIIVFCFAAVVFMVIGFIIINVKFDSVHLYNPYGIGWSQGLAISGCVCAFIAGIMSIIDLKQ</sequence>
<evidence type="ECO:0000256" key="2">
    <source>
        <dbReference type="ARBA" id="ARBA00022692"/>
    </source>
</evidence>
<keyword evidence="4 5" id="KW-0472">Membrane</keyword>
<dbReference type="InterPro" id="IPR050579">
    <property type="entry name" value="PMP-22/EMP/MP20-like"/>
</dbReference>
<dbReference type="PANTHER" id="PTHR10671:SF108">
    <property type="entry name" value="CLAUDIN FAMILY PROTEIN-RELATED"/>
    <property type="match status" value="1"/>
</dbReference>